<proteinExistence type="predicted"/>
<dbReference type="Proteomes" id="UP000198855">
    <property type="component" value="Unassembled WGS sequence"/>
</dbReference>
<dbReference type="GO" id="GO:0003677">
    <property type="term" value="F:DNA binding"/>
    <property type="evidence" value="ECO:0007669"/>
    <property type="project" value="InterPro"/>
</dbReference>
<gene>
    <name evidence="1" type="ORF">SAMN05216378_2689</name>
</gene>
<sequence length="331" mass="37373">MINANKPNLWKEDVARSVDLYNTWFMQFAPEAYRSTRVQTTADVKAALKVLDNLKSINPEIIMNNPTIVPTLRMCTAPPLARDRLTGLGYLNKSILSSMEDKGAVPPKMKELELVRNFTAISGVITKLLDKDIFTWLEDGHVPTDEEVYRASTIIADRLCGAVANPIIKNAQEQRQLALIASYLEERGYDRIKHPSDKPITEMKKGTYSFIMNVPIYQSEVTSEDGESGDNEGASKVNLAIDVVIQKKTAQDGEYPILIECKSAGDFTNTNKRRKEEAIKSIQLRNTYGSELKLYLFLCGYFDTPYLGYEAAEGLDWIWEHRISDFDQLGI</sequence>
<dbReference type="RefSeq" id="WP_091185614.1">
    <property type="nucleotide sequence ID" value="NZ_FOMT01000002.1"/>
</dbReference>
<keyword evidence="2" id="KW-1185">Reference proteome</keyword>
<accession>A0A1I1YKD5</accession>
<evidence type="ECO:0000313" key="1">
    <source>
        <dbReference type="EMBL" id="SFE19987.1"/>
    </source>
</evidence>
<dbReference type="OrthoDB" id="7807916at2"/>
<name>A0A1I1YKD5_9BACL</name>
<dbReference type="InterPro" id="IPR019072">
    <property type="entry name" value="Restrct_endonuc_II_XamI"/>
</dbReference>
<keyword evidence="1" id="KW-0540">Nuclease</keyword>
<keyword evidence="1" id="KW-0378">Hydrolase</keyword>
<dbReference type="GO" id="GO:0009036">
    <property type="term" value="F:type II site-specific deoxyribonuclease activity"/>
    <property type="evidence" value="ECO:0007669"/>
    <property type="project" value="InterPro"/>
</dbReference>
<evidence type="ECO:0000313" key="2">
    <source>
        <dbReference type="Proteomes" id="UP000198855"/>
    </source>
</evidence>
<keyword evidence="1" id="KW-0255">Endonuclease</keyword>
<dbReference type="EMBL" id="FOMT01000002">
    <property type="protein sequence ID" value="SFE19987.1"/>
    <property type="molecule type" value="Genomic_DNA"/>
</dbReference>
<dbReference type="GO" id="GO:0009307">
    <property type="term" value="P:DNA restriction-modification system"/>
    <property type="evidence" value="ECO:0007669"/>
    <property type="project" value="InterPro"/>
</dbReference>
<reference evidence="2" key="1">
    <citation type="submission" date="2016-10" db="EMBL/GenBank/DDBJ databases">
        <authorList>
            <person name="Varghese N."/>
            <person name="Submissions S."/>
        </authorList>
    </citation>
    <scope>NUCLEOTIDE SEQUENCE [LARGE SCALE GENOMIC DNA]</scope>
    <source>
        <strain evidence="2">CGMCC 1.10784</strain>
    </source>
</reference>
<protein>
    <submittedName>
        <fullName evidence="1">XamI restriction endonuclease</fullName>
    </submittedName>
</protein>
<organism evidence="1 2">
    <name type="scientific">Paenibacillus catalpae</name>
    <dbReference type="NCBI Taxonomy" id="1045775"/>
    <lineage>
        <taxon>Bacteria</taxon>
        <taxon>Bacillati</taxon>
        <taxon>Bacillota</taxon>
        <taxon>Bacilli</taxon>
        <taxon>Bacillales</taxon>
        <taxon>Paenibacillaceae</taxon>
        <taxon>Paenibacillus</taxon>
    </lineage>
</organism>
<dbReference type="Pfam" id="PF09572">
    <property type="entry name" value="RE_XamI"/>
    <property type="match status" value="1"/>
</dbReference>
<dbReference type="AlphaFoldDB" id="A0A1I1YKD5"/>
<dbReference type="STRING" id="1045775.SAMN05216378_2689"/>